<sequence>MGFPAKQNNPVDLHSKAATSPHMRVSSQHFNDESLEHVSKQILKKAGG</sequence>
<organism evidence="2">
    <name type="scientific">Anguilla anguilla</name>
    <name type="common">European freshwater eel</name>
    <name type="synonym">Muraena anguilla</name>
    <dbReference type="NCBI Taxonomy" id="7936"/>
    <lineage>
        <taxon>Eukaryota</taxon>
        <taxon>Metazoa</taxon>
        <taxon>Chordata</taxon>
        <taxon>Craniata</taxon>
        <taxon>Vertebrata</taxon>
        <taxon>Euteleostomi</taxon>
        <taxon>Actinopterygii</taxon>
        <taxon>Neopterygii</taxon>
        <taxon>Teleostei</taxon>
        <taxon>Anguilliformes</taxon>
        <taxon>Anguillidae</taxon>
        <taxon>Anguilla</taxon>
    </lineage>
</organism>
<protein>
    <submittedName>
        <fullName evidence="2">Uncharacterized protein</fullName>
    </submittedName>
</protein>
<reference evidence="2" key="1">
    <citation type="submission" date="2014-11" db="EMBL/GenBank/DDBJ databases">
        <authorList>
            <person name="Amaro Gonzalez C."/>
        </authorList>
    </citation>
    <scope>NUCLEOTIDE SEQUENCE</scope>
</reference>
<feature type="compositionally biased region" description="Polar residues" evidence="1">
    <location>
        <begin position="1"/>
        <end position="10"/>
    </location>
</feature>
<evidence type="ECO:0000256" key="1">
    <source>
        <dbReference type="SAM" id="MobiDB-lite"/>
    </source>
</evidence>
<feature type="region of interest" description="Disordered" evidence="1">
    <location>
        <begin position="1"/>
        <end position="37"/>
    </location>
</feature>
<accession>A0A0E9UGK3</accession>
<proteinExistence type="predicted"/>
<name>A0A0E9UGK3_ANGAN</name>
<reference evidence="2" key="2">
    <citation type="journal article" date="2015" name="Fish Shellfish Immunol.">
        <title>Early steps in the European eel (Anguilla anguilla)-Vibrio vulnificus interaction in the gills: Role of the RtxA13 toxin.</title>
        <authorList>
            <person name="Callol A."/>
            <person name="Pajuelo D."/>
            <person name="Ebbesson L."/>
            <person name="Teles M."/>
            <person name="MacKenzie S."/>
            <person name="Amaro C."/>
        </authorList>
    </citation>
    <scope>NUCLEOTIDE SEQUENCE</scope>
</reference>
<evidence type="ECO:0000313" key="2">
    <source>
        <dbReference type="EMBL" id="JAH64897.1"/>
    </source>
</evidence>
<dbReference type="AlphaFoldDB" id="A0A0E9UGK3"/>
<dbReference type="EMBL" id="GBXM01043680">
    <property type="protein sequence ID" value="JAH64897.1"/>
    <property type="molecule type" value="Transcribed_RNA"/>
</dbReference>